<gene>
    <name evidence="9" type="ORF">CA7LBN_004031</name>
</gene>
<name>A0A8F2W3Q6_CANAR</name>
<evidence type="ECO:0000313" key="9">
    <source>
        <dbReference type="EMBL" id="QWW25149.1"/>
    </source>
</evidence>
<reference evidence="9" key="1">
    <citation type="submission" date="2021-06" db="EMBL/GenBank/DDBJ databases">
        <title>Candida auris outbreak in lebanese hospital.</title>
        <authorList>
            <person name="Finianos M."/>
        </authorList>
    </citation>
    <scope>NUCLEOTIDE SEQUENCE</scope>
    <source>
        <strain evidence="9">CA7LBN</strain>
    </source>
</reference>
<feature type="coiled-coil region" evidence="5">
    <location>
        <begin position="482"/>
        <end position="516"/>
    </location>
</feature>
<dbReference type="InterPro" id="IPR029064">
    <property type="entry name" value="Ribosomal_eL30-like_sf"/>
</dbReference>
<evidence type="ECO:0000256" key="6">
    <source>
        <dbReference type="SAM" id="MobiDB-lite"/>
    </source>
</evidence>
<feature type="region of interest" description="Disordered" evidence="6">
    <location>
        <begin position="184"/>
        <end position="347"/>
    </location>
</feature>
<keyword evidence="5" id="KW-0175">Coiled coil</keyword>
<dbReference type="GO" id="GO:0006412">
    <property type="term" value="P:translation"/>
    <property type="evidence" value="ECO:0007669"/>
    <property type="project" value="InterPro"/>
</dbReference>
<dbReference type="EMBL" id="CP076753">
    <property type="protein sequence ID" value="QWW25149.1"/>
    <property type="molecule type" value="Genomic_DNA"/>
</dbReference>
<dbReference type="Pfam" id="PF20994">
    <property type="entry name" value="CENPU"/>
    <property type="match status" value="1"/>
</dbReference>
<evidence type="ECO:0000256" key="1">
    <source>
        <dbReference type="ARBA" id="ARBA00005824"/>
    </source>
</evidence>
<dbReference type="InterPro" id="IPR047860">
    <property type="entry name" value="Ribosomal_eS12_CS"/>
</dbReference>
<protein>
    <recommendedName>
        <fullName evidence="4">40S ribosomal protein S12</fullName>
    </recommendedName>
</protein>
<keyword evidence="2 4" id="KW-0689">Ribosomal protein</keyword>
<dbReference type="GO" id="GO:0003735">
    <property type="term" value="F:structural constituent of ribosome"/>
    <property type="evidence" value="ECO:0007669"/>
    <property type="project" value="InterPro"/>
</dbReference>
<sequence length="595" mass="67144">MSDVEEQQIVEEVAVEQQDAAITIEDALKVVLRTSLVHDGLARGLREASKALSRKEAQLCVLCDSVTEESIIKLVEALCNEGDEKIPLIKVSDAKLLGEWAGLCQLDREGNARKVVGCSCVVVKNWGADSEERNVLLEHFSQHNQDLHTMAYKSFCQHDADSNNSTFEVITNSRIKYAVDDFSIRSPEKSPSGSPETHRNKLKRDSPDNFNIYTQPSPPDSKRAKLLDSLDSALTKPEDTDLPKLRRRSQSHTSKTAARKQYQEARELRKTAFSSDDDDDEKDFTPTPMMDYNEASQTPDYEEESETIVKKEPVSPKQPTEPVKRKRGRPRKGEQEKKSLTVTRRSKRIVENPDLQKHHTPEPVISLVPKPLRTLGLGLQAYQTNVKPEPTATSITKSASGRQKPLVVDAERLHTSSTRDKRFTLTTLDVLRQLVNENNPKAMKNEIINESDVLQDFKAHLIYNINHLMDLHASVKDISHDVADVQRRKTEMRTKILELKKQHADVGEKLNRLRNEHNLHKEKQAHFDSTVDALDALKKATADPQAFEETTSISDSVLLRLADVARVYDPKSGLQEQLHIINRELAKALESTTSS</sequence>
<dbReference type="PRINTS" id="PR00972">
    <property type="entry name" value="RIBSOMALS12E"/>
</dbReference>
<evidence type="ECO:0000259" key="8">
    <source>
        <dbReference type="Pfam" id="PF20994"/>
    </source>
</evidence>
<dbReference type="Pfam" id="PF01248">
    <property type="entry name" value="Ribosomal_L7Ae"/>
    <property type="match status" value="1"/>
</dbReference>
<dbReference type="GO" id="GO:1990904">
    <property type="term" value="C:ribonucleoprotein complex"/>
    <property type="evidence" value="ECO:0007669"/>
    <property type="project" value="UniProtKB-KW"/>
</dbReference>
<organism evidence="9">
    <name type="scientific">Candidozyma auris</name>
    <name type="common">Yeast</name>
    <name type="synonym">Candida auris</name>
    <dbReference type="NCBI Taxonomy" id="498019"/>
    <lineage>
        <taxon>Eukaryota</taxon>
        <taxon>Fungi</taxon>
        <taxon>Dikarya</taxon>
        <taxon>Ascomycota</taxon>
        <taxon>Saccharomycotina</taxon>
        <taxon>Pichiomycetes</taxon>
        <taxon>Metschnikowiaceae</taxon>
        <taxon>Candidozyma</taxon>
    </lineage>
</organism>
<feature type="compositionally biased region" description="Basic and acidic residues" evidence="6">
    <location>
        <begin position="196"/>
        <end position="207"/>
    </location>
</feature>
<dbReference type="FunFam" id="3.30.1330.30:FF:000019">
    <property type="entry name" value="40S ribosomal protein S12"/>
    <property type="match status" value="1"/>
</dbReference>
<dbReference type="Proteomes" id="UP000825438">
    <property type="component" value="Chromosome V"/>
</dbReference>
<feature type="domain" description="Inner kinetochore subunit AME1" evidence="8">
    <location>
        <begin position="420"/>
        <end position="587"/>
    </location>
</feature>
<dbReference type="InterPro" id="IPR004038">
    <property type="entry name" value="Ribosomal_eL8/eL30/eS12/Gad45"/>
</dbReference>
<evidence type="ECO:0000256" key="5">
    <source>
        <dbReference type="SAM" id="Coils"/>
    </source>
</evidence>
<dbReference type="SUPFAM" id="SSF55315">
    <property type="entry name" value="L30e-like"/>
    <property type="match status" value="1"/>
</dbReference>
<proteinExistence type="inferred from homology"/>
<evidence type="ECO:0000259" key="7">
    <source>
        <dbReference type="Pfam" id="PF01248"/>
    </source>
</evidence>
<dbReference type="InterPro" id="IPR048743">
    <property type="entry name" value="AME1"/>
</dbReference>
<feature type="compositionally biased region" description="Basic and acidic residues" evidence="6">
    <location>
        <begin position="261"/>
        <end position="270"/>
    </location>
</feature>
<keyword evidence="3 4" id="KW-0687">Ribonucleoprotein</keyword>
<dbReference type="AlphaFoldDB" id="A0A8F2W3Q6"/>
<dbReference type="Gene3D" id="3.30.1330.30">
    <property type="match status" value="1"/>
</dbReference>
<feature type="domain" description="Ribosomal protein eL8/eL30/eS12/Gadd45" evidence="7">
    <location>
        <begin position="27"/>
        <end position="122"/>
    </location>
</feature>
<evidence type="ECO:0000256" key="2">
    <source>
        <dbReference type="ARBA" id="ARBA00022980"/>
    </source>
</evidence>
<comment type="similarity">
    <text evidence="1 4">Belongs to the eukaryotic ribosomal protein eS12 family.</text>
</comment>
<evidence type="ECO:0000256" key="3">
    <source>
        <dbReference type="ARBA" id="ARBA00023274"/>
    </source>
</evidence>
<dbReference type="PANTHER" id="PTHR11843">
    <property type="entry name" value="40S RIBOSOMAL PROTEIN S12"/>
    <property type="match status" value="1"/>
</dbReference>
<dbReference type="PROSITE" id="PS01189">
    <property type="entry name" value="RIBOSOMAL_S12E"/>
    <property type="match status" value="1"/>
</dbReference>
<accession>A0A8F2W3Q6</accession>
<evidence type="ECO:0000256" key="4">
    <source>
        <dbReference type="RuleBase" id="RU000670"/>
    </source>
</evidence>
<dbReference type="GO" id="GO:0005840">
    <property type="term" value="C:ribosome"/>
    <property type="evidence" value="ECO:0007669"/>
    <property type="project" value="UniProtKB-KW"/>
</dbReference>
<dbReference type="InterPro" id="IPR000530">
    <property type="entry name" value="Ribosomal_eS12"/>
</dbReference>